<evidence type="ECO:0000256" key="3">
    <source>
        <dbReference type="ARBA" id="ARBA00022723"/>
    </source>
</evidence>
<feature type="binding site" evidence="9">
    <location>
        <position position="150"/>
    </location>
    <ligand>
        <name>1-deoxy-D-xylulose 5-phosphate</name>
        <dbReference type="ChEBI" id="CHEBI:57792"/>
    </ligand>
</feature>
<feature type="binding site" evidence="9">
    <location>
        <position position="123"/>
    </location>
    <ligand>
        <name>NADPH</name>
        <dbReference type="ChEBI" id="CHEBI:57783"/>
    </ligand>
</feature>
<feature type="binding site" evidence="9">
    <location>
        <position position="125"/>
    </location>
    <ligand>
        <name>NADPH</name>
        <dbReference type="ChEBI" id="CHEBI:57783"/>
    </ligand>
</feature>
<dbReference type="GO" id="GO:0030604">
    <property type="term" value="F:1-deoxy-D-xylulose-5-phosphate reductoisomerase activity"/>
    <property type="evidence" value="ECO:0007669"/>
    <property type="project" value="UniProtKB-EC"/>
</dbReference>
<dbReference type="Gene3D" id="1.10.1740.10">
    <property type="match status" value="1"/>
</dbReference>
<evidence type="ECO:0000256" key="1">
    <source>
        <dbReference type="ARBA" id="ARBA00005094"/>
    </source>
</evidence>
<reference evidence="13 14" key="1">
    <citation type="submission" date="2021-01" db="EMBL/GenBank/DDBJ databases">
        <title>Carboxyliciviraga sp.nov., isolated from coastal sediments.</title>
        <authorList>
            <person name="Lu D."/>
            <person name="Zhang T."/>
        </authorList>
    </citation>
    <scope>NUCLEOTIDE SEQUENCE [LARGE SCALE GENOMIC DNA]</scope>
    <source>
        <strain evidence="13 14">N1Y132</strain>
    </source>
</reference>
<keyword evidence="5 9" id="KW-0560">Oxidoreductase</keyword>
<feature type="binding site" evidence="9">
    <location>
        <position position="149"/>
    </location>
    <ligand>
        <name>Mn(2+)</name>
        <dbReference type="ChEBI" id="CHEBI:29035"/>
    </ligand>
</feature>
<dbReference type="NCBIfam" id="TIGR00243">
    <property type="entry name" value="Dxr"/>
    <property type="match status" value="1"/>
</dbReference>
<dbReference type="InterPro" id="IPR013644">
    <property type="entry name" value="DXP_reductoisomerase_C"/>
</dbReference>
<feature type="binding site" evidence="9">
    <location>
        <position position="211"/>
    </location>
    <ligand>
        <name>1-deoxy-D-xylulose 5-phosphate</name>
        <dbReference type="ChEBI" id="CHEBI:57792"/>
    </ligand>
</feature>
<dbReference type="SUPFAM" id="SSF55347">
    <property type="entry name" value="Glyceraldehyde-3-phosphate dehydrogenase-like, C-terminal domain"/>
    <property type="match status" value="1"/>
</dbReference>
<comment type="caution">
    <text evidence="9">Lacks conserved residue(s) required for the propagation of feature annotation.</text>
</comment>
<feature type="domain" description="DXP reductoisomerase C-terminal" evidence="12">
    <location>
        <begin position="260"/>
        <end position="376"/>
    </location>
</feature>
<evidence type="ECO:0000256" key="5">
    <source>
        <dbReference type="ARBA" id="ARBA00023002"/>
    </source>
</evidence>
<comment type="similarity">
    <text evidence="2 9">Belongs to the DXR family.</text>
</comment>
<feature type="binding site" evidence="9">
    <location>
        <position position="14"/>
    </location>
    <ligand>
        <name>NADPH</name>
        <dbReference type="ChEBI" id="CHEBI:57783"/>
    </ligand>
</feature>
<keyword evidence="4 9" id="KW-0521">NADP</keyword>
<evidence type="ECO:0000259" key="10">
    <source>
        <dbReference type="Pfam" id="PF02670"/>
    </source>
</evidence>
<dbReference type="PANTHER" id="PTHR30525">
    <property type="entry name" value="1-DEOXY-D-XYLULOSE 5-PHOSPHATE REDUCTOISOMERASE"/>
    <property type="match status" value="1"/>
</dbReference>
<evidence type="ECO:0000313" key="14">
    <source>
        <dbReference type="Proteomes" id="UP000605676"/>
    </source>
</evidence>
<accession>A0ABS1HKW5</accession>
<dbReference type="Pfam" id="PF08436">
    <property type="entry name" value="DXP_redisom_C"/>
    <property type="match status" value="1"/>
</dbReference>
<sequence>MSKRIAILGSTGSIGTQALEVVDAHPDEFQVEVITANNNVELLIEQALKYDPNTVVIGNKDKYQQLCNGLDNTDVKVYAGSDAIAQVVQISTIDIVLTAMVGFAGLIPTINAIEAGKHIALANKETLVVAGDIITRLAHENKVSILPVDSEHSAIFQCLAGEFHNPIEKLYLTASGGPFRGKKLDFLRKVTRCQALNHPNWTMGDKITIDSASMMNKGLEAIEARWLFNVKPKDIDVVVHPQSIVHSLVQFEDGSIKAQLGLPDMRIPIQYAMTFPKRSKADFPRFNFMDYPELTFEKADVKVFRNLDLAYQAMGKGGNMPCILNAANEIAVDGFLKQKIGFIEMSDVIERTMMKASIINQPSLDDYIQTNNEARQIASEIIQNK</sequence>
<evidence type="ECO:0000259" key="11">
    <source>
        <dbReference type="Pfam" id="PF08436"/>
    </source>
</evidence>
<gene>
    <name evidence="9" type="primary">dxr</name>
    <name evidence="13" type="ORF">JIV24_11295</name>
</gene>
<comment type="caution">
    <text evidence="13">The sequence shown here is derived from an EMBL/GenBank/DDBJ whole genome shotgun (WGS) entry which is preliminary data.</text>
</comment>
<evidence type="ECO:0000256" key="8">
    <source>
        <dbReference type="ARBA" id="ARBA00048543"/>
    </source>
</evidence>
<feature type="binding site" evidence="9">
    <location>
        <position position="216"/>
    </location>
    <ligand>
        <name>1-deoxy-D-xylulose 5-phosphate</name>
        <dbReference type="ChEBI" id="CHEBI:57792"/>
    </ligand>
</feature>
<dbReference type="NCBIfam" id="NF009114">
    <property type="entry name" value="PRK12464.1"/>
    <property type="match status" value="1"/>
</dbReference>
<dbReference type="InterPro" id="IPR003821">
    <property type="entry name" value="DXP_reductoisomerase"/>
</dbReference>
<feature type="binding site" evidence="9">
    <location>
        <position position="13"/>
    </location>
    <ligand>
        <name>NADPH</name>
        <dbReference type="ChEBI" id="CHEBI:57783"/>
    </ligand>
</feature>
<evidence type="ECO:0000256" key="7">
    <source>
        <dbReference type="ARBA" id="ARBA00023229"/>
    </source>
</evidence>
<dbReference type="HAMAP" id="MF_00183">
    <property type="entry name" value="DXP_reductoisom"/>
    <property type="match status" value="1"/>
</dbReference>
<keyword evidence="14" id="KW-1185">Reference proteome</keyword>
<feature type="binding site" evidence="9">
    <location>
        <position position="151"/>
    </location>
    <ligand>
        <name>1-deoxy-D-xylulose 5-phosphate</name>
        <dbReference type="ChEBI" id="CHEBI:57792"/>
    </ligand>
</feature>
<protein>
    <recommendedName>
        <fullName evidence="9">1-deoxy-D-xylulose 5-phosphate reductoisomerase</fullName>
        <shortName evidence="9">DXP reductoisomerase</shortName>
        <ecNumber evidence="9">1.1.1.267</ecNumber>
    </recommendedName>
    <alternativeName>
        <fullName evidence="9">1-deoxyxylulose-5-phosphate reductoisomerase</fullName>
    </alternativeName>
    <alternativeName>
        <fullName evidence="9">2-C-methyl-D-erythritol 4-phosphate synthase</fullName>
    </alternativeName>
</protein>
<keyword evidence="7 9" id="KW-0414">Isoprene biosynthesis</keyword>
<dbReference type="EMBL" id="JAENRR010000024">
    <property type="protein sequence ID" value="MBK3517918.1"/>
    <property type="molecule type" value="Genomic_DNA"/>
</dbReference>
<dbReference type="SUPFAM" id="SSF69055">
    <property type="entry name" value="1-deoxy-D-xylulose-5-phosphate reductoisomerase, C-terminal domain"/>
    <property type="match status" value="1"/>
</dbReference>
<dbReference type="InterPro" id="IPR026877">
    <property type="entry name" value="DXPR_C"/>
</dbReference>
<dbReference type="SUPFAM" id="SSF51735">
    <property type="entry name" value="NAD(P)-binding Rossmann-fold domains"/>
    <property type="match status" value="1"/>
</dbReference>
<evidence type="ECO:0000313" key="13">
    <source>
        <dbReference type="EMBL" id="MBK3517918.1"/>
    </source>
</evidence>
<name>A0ABS1HKW5_9BACT</name>
<dbReference type="Pfam" id="PF02670">
    <property type="entry name" value="DXP_reductoisom"/>
    <property type="match status" value="1"/>
</dbReference>
<feature type="binding site" evidence="9">
    <location>
        <position position="124"/>
    </location>
    <ligand>
        <name>1-deoxy-D-xylulose 5-phosphate</name>
        <dbReference type="ChEBI" id="CHEBI:57792"/>
    </ligand>
</feature>
<feature type="binding site" evidence="9">
    <location>
        <position position="217"/>
    </location>
    <ligand>
        <name>1-deoxy-D-xylulose 5-phosphate</name>
        <dbReference type="ChEBI" id="CHEBI:57792"/>
    </ligand>
</feature>
<evidence type="ECO:0000256" key="2">
    <source>
        <dbReference type="ARBA" id="ARBA00006825"/>
    </source>
</evidence>
<dbReference type="Proteomes" id="UP000605676">
    <property type="component" value="Unassembled WGS sequence"/>
</dbReference>
<feature type="binding site" evidence="9">
    <location>
        <position position="220"/>
    </location>
    <ligand>
        <name>1-deoxy-D-xylulose 5-phosphate</name>
        <dbReference type="ChEBI" id="CHEBI:57792"/>
    </ligand>
</feature>
<comment type="cofactor">
    <cofactor evidence="9">
        <name>Mg(2+)</name>
        <dbReference type="ChEBI" id="CHEBI:18420"/>
    </cofactor>
    <cofactor evidence="9">
        <name>Mn(2+)</name>
        <dbReference type="ChEBI" id="CHEBI:29035"/>
    </cofactor>
</comment>
<evidence type="ECO:0000256" key="6">
    <source>
        <dbReference type="ARBA" id="ARBA00023211"/>
    </source>
</evidence>
<feature type="domain" description="1-deoxy-D-xylulose 5-phosphate reductoisomerase N-terminal" evidence="10">
    <location>
        <begin position="5"/>
        <end position="131"/>
    </location>
</feature>
<keyword evidence="3 9" id="KW-0479">Metal-binding</keyword>
<comment type="catalytic activity">
    <reaction evidence="8">
        <text>2-C-methyl-D-erythritol 4-phosphate + NADP(+) = 1-deoxy-D-xylulose 5-phosphate + NADPH + H(+)</text>
        <dbReference type="Rhea" id="RHEA:13717"/>
        <dbReference type="ChEBI" id="CHEBI:15378"/>
        <dbReference type="ChEBI" id="CHEBI:57783"/>
        <dbReference type="ChEBI" id="CHEBI:57792"/>
        <dbReference type="ChEBI" id="CHEBI:58262"/>
        <dbReference type="ChEBI" id="CHEBI:58349"/>
        <dbReference type="EC" id="1.1.1.267"/>
    </reaction>
    <physiologicalReaction direction="right-to-left" evidence="8">
        <dbReference type="Rhea" id="RHEA:13719"/>
    </physiologicalReaction>
</comment>
<feature type="domain" description="1-deoxy-D-xylulose 5-phosphate reductoisomerase C-terminal" evidence="11">
    <location>
        <begin position="145"/>
        <end position="228"/>
    </location>
</feature>
<dbReference type="InterPro" id="IPR036169">
    <property type="entry name" value="DXPR_C_sf"/>
</dbReference>
<evidence type="ECO:0000256" key="4">
    <source>
        <dbReference type="ARBA" id="ARBA00022857"/>
    </source>
</evidence>
<dbReference type="InterPro" id="IPR013512">
    <property type="entry name" value="DXP_reductoisomerase_N"/>
</dbReference>
<organism evidence="13 14">
    <name type="scientific">Carboxylicivirga marina</name>
    <dbReference type="NCBI Taxonomy" id="2800988"/>
    <lineage>
        <taxon>Bacteria</taxon>
        <taxon>Pseudomonadati</taxon>
        <taxon>Bacteroidota</taxon>
        <taxon>Bacteroidia</taxon>
        <taxon>Marinilabiliales</taxon>
        <taxon>Marinilabiliaceae</taxon>
        <taxon>Carboxylicivirga</taxon>
    </lineage>
</organism>
<dbReference type="Pfam" id="PF13288">
    <property type="entry name" value="DXPR_C"/>
    <property type="match status" value="1"/>
</dbReference>
<evidence type="ECO:0000256" key="9">
    <source>
        <dbReference type="HAMAP-Rule" id="MF_00183"/>
    </source>
</evidence>
<feature type="binding site" evidence="9">
    <location>
        <position position="39"/>
    </location>
    <ligand>
        <name>NADPH</name>
        <dbReference type="ChEBI" id="CHEBI:57783"/>
    </ligand>
</feature>
<keyword evidence="9" id="KW-0460">Magnesium</keyword>
<feature type="binding site" evidence="9">
    <location>
        <position position="11"/>
    </location>
    <ligand>
        <name>NADPH</name>
        <dbReference type="ChEBI" id="CHEBI:57783"/>
    </ligand>
</feature>
<feature type="binding site" evidence="9">
    <location>
        <position position="175"/>
    </location>
    <ligand>
        <name>1-deoxy-D-xylulose 5-phosphate</name>
        <dbReference type="ChEBI" id="CHEBI:57792"/>
    </ligand>
</feature>
<feature type="binding site" evidence="9">
    <location>
        <position position="204"/>
    </location>
    <ligand>
        <name>NADPH</name>
        <dbReference type="ChEBI" id="CHEBI:57783"/>
    </ligand>
</feature>
<dbReference type="Gene3D" id="3.40.50.720">
    <property type="entry name" value="NAD(P)-binding Rossmann-like Domain"/>
    <property type="match status" value="1"/>
</dbReference>
<feature type="binding site" evidence="9">
    <location>
        <position position="220"/>
    </location>
    <ligand>
        <name>Mn(2+)</name>
        <dbReference type="ChEBI" id="CHEBI:29035"/>
    </ligand>
</feature>
<comment type="function">
    <text evidence="9">Catalyzes the NADPH-dependent rearrangement and reduction of 1-deoxy-D-xylulose-5-phosphate (DXP) to 2-C-methyl-D-erythritol 4-phosphate (MEP).</text>
</comment>
<proteinExistence type="inferred from homology"/>
<feature type="binding site" evidence="9">
    <location>
        <position position="151"/>
    </location>
    <ligand>
        <name>Mn(2+)</name>
        <dbReference type="ChEBI" id="CHEBI:29035"/>
    </ligand>
</feature>
<keyword evidence="6 9" id="KW-0464">Manganese</keyword>
<comment type="pathway">
    <text evidence="1 9">Isoprenoid biosynthesis; isopentenyl diphosphate biosynthesis via DXP pathway; isopentenyl diphosphate from 1-deoxy-D-xylulose 5-phosphate: step 1/6.</text>
</comment>
<evidence type="ECO:0000259" key="12">
    <source>
        <dbReference type="Pfam" id="PF13288"/>
    </source>
</evidence>
<feature type="binding site" evidence="9">
    <location>
        <position position="12"/>
    </location>
    <ligand>
        <name>NADPH</name>
        <dbReference type="ChEBI" id="CHEBI:57783"/>
    </ligand>
</feature>
<dbReference type="InterPro" id="IPR036291">
    <property type="entry name" value="NAD(P)-bd_dom_sf"/>
</dbReference>
<dbReference type="RefSeq" id="WP_200465148.1">
    <property type="nucleotide sequence ID" value="NZ_JAENRR010000024.1"/>
</dbReference>
<dbReference type="PIRSF" id="PIRSF006205">
    <property type="entry name" value="Dxp_reductismrs"/>
    <property type="match status" value="1"/>
</dbReference>
<feature type="binding site" evidence="9">
    <location>
        <position position="198"/>
    </location>
    <ligand>
        <name>1-deoxy-D-xylulose 5-phosphate</name>
        <dbReference type="ChEBI" id="CHEBI:57792"/>
    </ligand>
</feature>
<dbReference type="PANTHER" id="PTHR30525:SF0">
    <property type="entry name" value="1-DEOXY-D-XYLULOSE 5-PHOSPHATE REDUCTOISOMERASE, CHLOROPLASTIC"/>
    <property type="match status" value="1"/>
</dbReference>
<dbReference type="EC" id="1.1.1.267" evidence="9"/>